<protein>
    <recommendedName>
        <fullName evidence="1">HTH cro/C1-type domain-containing protein</fullName>
    </recommendedName>
</protein>
<proteinExistence type="predicted"/>
<reference evidence="2 3" key="1">
    <citation type="journal article" date="2016" name="Nat. Commun.">
        <title>Thousands of microbial genomes shed light on interconnected biogeochemical processes in an aquifer system.</title>
        <authorList>
            <person name="Anantharaman K."/>
            <person name="Brown C.T."/>
            <person name="Hug L.A."/>
            <person name="Sharon I."/>
            <person name="Castelle C.J."/>
            <person name="Probst A.J."/>
            <person name="Thomas B.C."/>
            <person name="Singh A."/>
            <person name="Wilkins M.J."/>
            <person name="Karaoz U."/>
            <person name="Brodie E.L."/>
            <person name="Williams K.H."/>
            <person name="Hubbard S.S."/>
            <person name="Banfield J.F."/>
        </authorList>
    </citation>
    <scope>NUCLEOTIDE SEQUENCE [LARGE SCALE GENOMIC DNA]</scope>
</reference>
<feature type="domain" description="HTH cro/C1-type" evidence="1">
    <location>
        <begin position="28"/>
        <end position="82"/>
    </location>
</feature>
<evidence type="ECO:0000313" key="3">
    <source>
        <dbReference type="Proteomes" id="UP000178572"/>
    </source>
</evidence>
<dbReference type="EMBL" id="MFLN01000025">
    <property type="protein sequence ID" value="OGG67144.1"/>
    <property type="molecule type" value="Genomic_DNA"/>
</dbReference>
<comment type="caution">
    <text evidence="2">The sequence shown here is derived from an EMBL/GenBank/DDBJ whole genome shotgun (WGS) entry which is preliminary data.</text>
</comment>
<dbReference type="CDD" id="cd00093">
    <property type="entry name" value="HTH_XRE"/>
    <property type="match status" value="1"/>
</dbReference>
<evidence type="ECO:0000313" key="2">
    <source>
        <dbReference type="EMBL" id="OGG67144.1"/>
    </source>
</evidence>
<dbReference type="Pfam" id="PF01381">
    <property type="entry name" value="HTH_3"/>
    <property type="match status" value="1"/>
</dbReference>
<name>A0A1F6E0B7_9BACT</name>
<accession>A0A1F6E0B7</accession>
<dbReference type="PROSITE" id="PS50943">
    <property type="entry name" value="HTH_CROC1"/>
    <property type="match status" value="1"/>
</dbReference>
<dbReference type="InterPro" id="IPR001387">
    <property type="entry name" value="Cro/C1-type_HTH"/>
</dbReference>
<dbReference type="SUPFAM" id="SSF47413">
    <property type="entry name" value="lambda repressor-like DNA-binding domains"/>
    <property type="match status" value="1"/>
</dbReference>
<gene>
    <name evidence="2" type="ORF">A3C21_03785</name>
</gene>
<dbReference type="AlphaFoldDB" id="A0A1F6E0B7"/>
<dbReference type="Proteomes" id="UP000178572">
    <property type="component" value="Unassembled WGS sequence"/>
</dbReference>
<sequence length="82" mass="9154">MLEKQLRDPKFRKLWEAGAVAHEIRTAVIRKRIEKKLTQAQVAKRANMQQSAIARFETGESSPTLETASRILAAVGAKVHVS</sequence>
<dbReference type="SMART" id="SM00530">
    <property type="entry name" value="HTH_XRE"/>
    <property type="match status" value="1"/>
</dbReference>
<dbReference type="GO" id="GO:0003677">
    <property type="term" value="F:DNA binding"/>
    <property type="evidence" value="ECO:0007669"/>
    <property type="project" value="InterPro"/>
</dbReference>
<evidence type="ECO:0000259" key="1">
    <source>
        <dbReference type="PROSITE" id="PS50943"/>
    </source>
</evidence>
<dbReference type="STRING" id="1798500.A3C21_03785"/>
<dbReference type="InterPro" id="IPR010982">
    <property type="entry name" value="Lambda_DNA-bd_dom_sf"/>
</dbReference>
<dbReference type="Gene3D" id="1.10.260.40">
    <property type="entry name" value="lambda repressor-like DNA-binding domains"/>
    <property type="match status" value="1"/>
</dbReference>
<organism evidence="2 3">
    <name type="scientific">Candidatus Kaiserbacteria bacterium RIFCSPHIGHO2_02_FULL_59_21</name>
    <dbReference type="NCBI Taxonomy" id="1798500"/>
    <lineage>
        <taxon>Bacteria</taxon>
        <taxon>Candidatus Kaiseribacteriota</taxon>
    </lineage>
</organism>